<dbReference type="EMBL" id="JANAVB010031818">
    <property type="protein sequence ID" value="KAJ6811207.1"/>
    <property type="molecule type" value="Genomic_DNA"/>
</dbReference>
<dbReference type="GO" id="GO:0003677">
    <property type="term" value="F:DNA binding"/>
    <property type="evidence" value="ECO:0007669"/>
    <property type="project" value="TreeGrafter"/>
</dbReference>
<dbReference type="Pfam" id="PF04935">
    <property type="entry name" value="SURF6"/>
    <property type="match status" value="1"/>
</dbReference>
<dbReference type="InterPro" id="IPR029188">
    <property type="entry name" value="Rrp14_N"/>
</dbReference>
<feature type="compositionally biased region" description="Basic and acidic residues" evidence="4">
    <location>
        <begin position="258"/>
        <end position="290"/>
    </location>
</feature>
<feature type="domain" description="Ribosomal RNA-processing protein 14 N-terminal" evidence="6">
    <location>
        <begin position="24"/>
        <end position="85"/>
    </location>
</feature>
<feature type="compositionally biased region" description="Basic residues" evidence="4">
    <location>
        <begin position="137"/>
        <end position="150"/>
    </location>
</feature>
<evidence type="ECO:0000256" key="1">
    <source>
        <dbReference type="ARBA" id="ARBA00004123"/>
    </source>
</evidence>
<sequence>MKKKKTSSTAAAATTTTTDLKTLIRSHSAFFDHLVSLVPPKFYISGADDDDRPYFNGLSKAAKASFRKQSRENTKKSRRDRFNPEIPSSTLDLLHQSLENPNPKKPETPPNPSSGSVTYEELRARLRQRIEDLRSGRNTRPKPHDTHKRKREEEEEVEEQLREEVKEEKEEKLDLKDLSYGKIKLGEKKNKKKKLSKAQALEKAKRLEELKKDPEKGEVVAKKLSWKTAASRAAGEKVHDDPKLIKESIKKEKKRQQKHAEKWKERVDSRETARKEKQKMRTDNIKERIQQKKARRIEKREKKLMRPGFEGRKEGYINH</sequence>
<organism evidence="7 8">
    <name type="scientific">Iris pallida</name>
    <name type="common">Sweet iris</name>
    <dbReference type="NCBI Taxonomy" id="29817"/>
    <lineage>
        <taxon>Eukaryota</taxon>
        <taxon>Viridiplantae</taxon>
        <taxon>Streptophyta</taxon>
        <taxon>Embryophyta</taxon>
        <taxon>Tracheophyta</taxon>
        <taxon>Spermatophyta</taxon>
        <taxon>Magnoliopsida</taxon>
        <taxon>Liliopsida</taxon>
        <taxon>Asparagales</taxon>
        <taxon>Iridaceae</taxon>
        <taxon>Iridoideae</taxon>
        <taxon>Irideae</taxon>
        <taxon>Iris</taxon>
    </lineage>
</organism>
<gene>
    <name evidence="7" type="ORF">M6B38_154315</name>
</gene>
<feature type="region of interest" description="Disordered" evidence="4">
    <location>
        <begin position="63"/>
        <end position="172"/>
    </location>
</feature>
<dbReference type="GO" id="GO:0042273">
    <property type="term" value="P:ribosomal large subunit biogenesis"/>
    <property type="evidence" value="ECO:0007669"/>
    <property type="project" value="TreeGrafter"/>
</dbReference>
<dbReference type="GO" id="GO:0005730">
    <property type="term" value="C:nucleolus"/>
    <property type="evidence" value="ECO:0007669"/>
    <property type="project" value="TreeGrafter"/>
</dbReference>
<reference evidence="7" key="2">
    <citation type="submission" date="2023-04" db="EMBL/GenBank/DDBJ databases">
        <authorList>
            <person name="Bruccoleri R.E."/>
            <person name="Oakeley E.J."/>
            <person name="Faust A.-M."/>
            <person name="Dessus-Babus S."/>
            <person name="Altorfer M."/>
            <person name="Burckhardt D."/>
            <person name="Oertli M."/>
            <person name="Naumann U."/>
            <person name="Petersen F."/>
            <person name="Wong J."/>
        </authorList>
    </citation>
    <scope>NUCLEOTIDE SEQUENCE</scope>
    <source>
        <strain evidence="7">GSM-AAB239-AS_SAM_17_03QT</strain>
        <tissue evidence="7">Leaf</tissue>
    </source>
</reference>
<dbReference type="GO" id="GO:0003723">
    <property type="term" value="F:RNA binding"/>
    <property type="evidence" value="ECO:0007669"/>
    <property type="project" value="TreeGrafter"/>
</dbReference>
<dbReference type="Pfam" id="PF15459">
    <property type="entry name" value="RRP14"/>
    <property type="match status" value="1"/>
</dbReference>
<feature type="compositionally biased region" description="Basic and acidic residues" evidence="4">
    <location>
        <begin position="120"/>
        <end position="135"/>
    </location>
</feature>
<evidence type="ECO:0000313" key="8">
    <source>
        <dbReference type="Proteomes" id="UP001140949"/>
    </source>
</evidence>
<evidence type="ECO:0000256" key="3">
    <source>
        <dbReference type="ARBA" id="ARBA00023242"/>
    </source>
</evidence>
<feature type="compositionally biased region" description="Basic residues" evidence="4">
    <location>
        <begin position="291"/>
        <end position="305"/>
    </location>
</feature>
<feature type="compositionally biased region" description="Basic and acidic residues" evidence="4">
    <location>
        <begin position="159"/>
        <end position="172"/>
    </location>
</feature>
<proteinExistence type="inferred from homology"/>
<keyword evidence="8" id="KW-1185">Reference proteome</keyword>
<keyword evidence="3" id="KW-0539">Nucleus</keyword>
<dbReference type="InterPro" id="IPR029190">
    <property type="entry name" value="Rrp14/SURF6_C"/>
</dbReference>
<evidence type="ECO:0000256" key="2">
    <source>
        <dbReference type="ARBA" id="ARBA00005904"/>
    </source>
</evidence>
<dbReference type="InterPro" id="IPR007019">
    <property type="entry name" value="SURF6"/>
</dbReference>
<feature type="domain" description="Ribosomal RNA-processing protein 14/surfeit locus protein 6 C-terminal" evidence="5">
    <location>
        <begin position="122"/>
        <end position="296"/>
    </location>
</feature>
<feature type="compositionally biased region" description="Basic and acidic residues" evidence="4">
    <location>
        <begin position="69"/>
        <end position="83"/>
    </location>
</feature>
<comment type="similarity">
    <text evidence="2">Belongs to the SURF6 family.</text>
</comment>
<accession>A0AAX6F495</accession>
<protein>
    <submittedName>
        <fullName evidence="7">Surfeit locus protein 6-like</fullName>
    </submittedName>
</protein>
<feature type="compositionally biased region" description="Basic and acidic residues" evidence="4">
    <location>
        <begin position="309"/>
        <end position="319"/>
    </location>
</feature>
<dbReference type="PANTHER" id="PTHR14369:SF0">
    <property type="entry name" value="SURFEIT LOCUS PROTEIN 6"/>
    <property type="match status" value="1"/>
</dbReference>
<reference evidence="7" key="1">
    <citation type="journal article" date="2023" name="GigaByte">
        <title>Genome assembly of the bearded iris, Iris pallida Lam.</title>
        <authorList>
            <person name="Bruccoleri R.E."/>
            <person name="Oakeley E.J."/>
            <person name="Faust A.M.E."/>
            <person name="Altorfer M."/>
            <person name="Dessus-Babus S."/>
            <person name="Burckhardt D."/>
            <person name="Oertli M."/>
            <person name="Naumann U."/>
            <person name="Petersen F."/>
            <person name="Wong J."/>
        </authorList>
    </citation>
    <scope>NUCLEOTIDE SEQUENCE</scope>
    <source>
        <strain evidence="7">GSM-AAB239-AS_SAM_17_03QT</strain>
    </source>
</reference>
<evidence type="ECO:0000259" key="5">
    <source>
        <dbReference type="Pfam" id="PF04935"/>
    </source>
</evidence>
<comment type="subcellular location">
    <subcellularLocation>
        <location evidence="1">Nucleus</location>
    </subcellularLocation>
</comment>
<dbReference type="PANTHER" id="PTHR14369">
    <property type="entry name" value="SURFEIT LOCUS PROTEIN 6"/>
    <property type="match status" value="1"/>
</dbReference>
<dbReference type="GO" id="GO:0042274">
    <property type="term" value="P:ribosomal small subunit biogenesis"/>
    <property type="evidence" value="ECO:0007669"/>
    <property type="project" value="TreeGrafter"/>
</dbReference>
<feature type="region of interest" description="Disordered" evidence="4">
    <location>
        <begin position="248"/>
        <end position="319"/>
    </location>
</feature>
<dbReference type="Proteomes" id="UP001140949">
    <property type="component" value="Unassembled WGS sequence"/>
</dbReference>
<dbReference type="AlphaFoldDB" id="A0AAX6F495"/>
<evidence type="ECO:0000259" key="6">
    <source>
        <dbReference type="Pfam" id="PF15459"/>
    </source>
</evidence>
<comment type="caution">
    <text evidence="7">The sequence shown here is derived from an EMBL/GenBank/DDBJ whole genome shotgun (WGS) entry which is preliminary data.</text>
</comment>
<evidence type="ECO:0000256" key="4">
    <source>
        <dbReference type="SAM" id="MobiDB-lite"/>
    </source>
</evidence>
<evidence type="ECO:0000313" key="7">
    <source>
        <dbReference type="EMBL" id="KAJ6811207.1"/>
    </source>
</evidence>
<name>A0AAX6F495_IRIPA</name>